<name>A0A0F9MWD8_9ZZZZ</name>
<dbReference type="AlphaFoldDB" id="A0A0F9MWD8"/>
<evidence type="ECO:0000313" key="1">
    <source>
        <dbReference type="EMBL" id="KKN10049.1"/>
    </source>
</evidence>
<protein>
    <submittedName>
        <fullName evidence="1">Uncharacterized protein</fullName>
    </submittedName>
</protein>
<gene>
    <name evidence="1" type="ORF">LCGC14_1040540</name>
</gene>
<organism evidence="1">
    <name type="scientific">marine sediment metagenome</name>
    <dbReference type="NCBI Taxonomy" id="412755"/>
    <lineage>
        <taxon>unclassified sequences</taxon>
        <taxon>metagenomes</taxon>
        <taxon>ecological metagenomes</taxon>
    </lineage>
</organism>
<dbReference type="EMBL" id="LAZR01004282">
    <property type="protein sequence ID" value="KKN10049.1"/>
    <property type="molecule type" value="Genomic_DNA"/>
</dbReference>
<reference evidence="1" key="1">
    <citation type="journal article" date="2015" name="Nature">
        <title>Complex archaea that bridge the gap between prokaryotes and eukaryotes.</title>
        <authorList>
            <person name="Spang A."/>
            <person name="Saw J.H."/>
            <person name="Jorgensen S.L."/>
            <person name="Zaremba-Niedzwiedzka K."/>
            <person name="Martijn J."/>
            <person name="Lind A.E."/>
            <person name="van Eijk R."/>
            <person name="Schleper C."/>
            <person name="Guy L."/>
            <person name="Ettema T.J."/>
        </authorList>
    </citation>
    <scope>NUCLEOTIDE SEQUENCE</scope>
</reference>
<proteinExistence type="predicted"/>
<accession>A0A0F9MWD8</accession>
<sequence>MSDSELRNALVDDIKDNVDFTYQTLDPQVKVYRYGDGFSRINPTIMIQFLPSNRKRFQSISDVIGKAEGDYYRYGYARIELCTIHVYCQEKHETADKTTTINGRILAEFIAEKCHERVLKVWENILFDYNASFDRIDTIPIIRDLSLYDEISETQIYNYDIDVYLRIPFTWDKVPDGYDESDDLVNTLSIEELKELNSNKTKQIIIRYE</sequence>
<comment type="caution">
    <text evidence="1">The sequence shown here is derived from an EMBL/GenBank/DDBJ whole genome shotgun (WGS) entry which is preliminary data.</text>
</comment>